<evidence type="ECO:0000313" key="9">
    <source>
        <dbReference type="Proteomes" id="UP000814243"/>
    </source>
</evidence>
<gene>
    <name evidence="8" type="ORF">HF086_012806</name>
</gene>
<dbReference type="PANTHER" id="PTHR18945">
    <property type="entry name" value="NEUROTRANSMITTER GATED ION CHANNEL"/>
    <property type="match status" value="1"/>
</dbReference>
<dbReference type="Gene3D" id="1.20.58.390">
    <property type="entry name" value="Neurotransmitter-gated ion-channel transmembrane domain"/>
    <property type="match status" value="1"/>
</dbReference>
<dbReference type="InterPro" id="IPR038050">
    <property type="entry name" value="Neuro_actylchol_rec"/>
</dbReference>
<feature type="transmembrane region" description="Helical" evidence="5">
    <location>
        <begin position="266"/>
        <end position="282"/>
    </location>
</feature>
<evidence type="ECO:0000313" key="8">
    <source>
        <dbReference type="EMBL" id="KAH9638853.1"/>
    </source>
</evidence>
<evidence type="ECO:0000256" key="5">
    <source>
        <dbReference type="SAM" id="Phobius"/>
    </source>
</evidence>
<sequence length="402" mass="46200">MAVTERSVVETMAKFTYILILLYLLKTSFAKDCADNKKTPEYFTWLKELLKDILSCSTRTPPPGNTTIDIVMNVESYSFQTDKEVFTAQTALNINWVDERLKWDPDKYHGIKEIEADPFLAWHPEIELINVADYFNSEMTTLFFCSIHNTGLITCRHKVLHETWCGVKLTNWPYDVQECSLEFGHEYMSKENYTYKLRASISEEYSAGWHVSELKQEDNAGGRPGVAVTFVLVREAAGLSAIFMYPALVLTVLNVLSLFLDVRRDVRLAVSCFTLFGHYFFLNQLDTEMPKGNAFTPTILLYYRDSVILTIIIILLTFILNKVCSATSKPHDYIKLVNDFVCDNKYSSYFVFPKWESDDVTVDSKSSNEDYVIFANVVNSVSMFLIVFAYFGLYISKIPKSF</sequence>
<dbReference type="SUPFAM" id="SSF90112">
    <property type="entry name" value="Neurotransmitter-gated ion-channel transmembrane pore"/>
    <property type="match status" value="1"/>
</dbReference>
<dbReference type="CDD" id="cd18989">
    <property type="entry name" value="LGIC_ECD_cation"/>
    <property type="match status" value="1"/>
</dbReference>
<evidence type="ECO:0000256" key="1">
    <source>
        <dbReference type="ARBA" id="ARBA00004141"/>
    </source>
</evidence>
<dbReference type="SUPFAM" id="SSF63712">
    <property type="entry name" value="Nicotinic receptor ligand binding domain-like"/>
    <property type="match status" value="1"/>
</dbReference>
<evidence type="ECO:0000256" key="4">
    <source>
        <dbReference type="ARBA" id="ARBA00023136"/>
    </source>
</evidence>
<name>A0A922SJ06_SPOEX</name>
<dbReference type="Gene3D" id="2.70.170.10">
    <property type="entry name" value="Neurotransmitter-gated ion-channel ligand-binding domain"/>
    <property type="match status" value="1"/>
</dbReference>
<feature type="transmembrane region" description="Helical" evidence="5">
    <location>
        <begin position="302"/>
        <end position="320"/>
    </location>
</feature>
<keyword evidence="6" id="KW-0732">Signal</keyword>
<feature type="signal peptide" evidence="6">
    <location>
        <begin position="1"/>
        <end position="30"/>
    </location>
</feature>
<feature type="transmembrane region" description="Helical" evidence="5">
    <location>
        <begin position="236"/>
        <end position="259"/>
    </location>
</feature>
<keyword evidence="4 5" id="KW-0472">Membrane</keyword>
<dbReference type="Proteomes" id="UP000814243">
    <property type="component" value="Unassembled WGS sequence"/>
</dbReference>
<dbReference type="InterPro" id="IPR006201">
    <property type="entry name" value="Neur_channel"/>
</dbReference>
<evidence type="ECO:0000256" key="6">
    <source>
        <dbReference type="SAM" id="SignalP"/>
    </source>
</evidence>
<evidence type="ECO:0000256" key="2">
    <source>
        <dbReference type="ARBA" id="ARBA00022692"/>
    </source>
</evidence>
<dbReference type="Pfam" id="PF02931">
    <property type="entry name" value="Neur_chan_LBD"/>
    <property type="match status" value="1"/>
</dbReference>
<dbReference type="AlphaFoldDB" id="A0A922SJ06"/>
<dbReference type="GO" id="GO:0004888">
    <property type="term" value="F:transmembrane signaling receptor activity"/>
    <property type="evidence" value="ECO:0007669"/>
    <property type="project" value="InterPro"/>
</dbReference>
<dbReference type="GO" id="GO:0016020">
    <property type="term" value="C:membrane"/>
    <property type="evidence" value="ECO:0007669"/>
    <property type="project" value="UniProtKB-SubCell"/>
</dbReference>
<evidence type="ECO:0000259" key="7">
    <source>
        <dbReference type="Pfam" id="PF02931"/>
    </source>
</evidence>
<dbReference type="InterPro" id="IPR006202">
    <property type="entry name" value="Neur_chan_lig-bd"/>
</dbReference>
<dbReference type="GO" id="GO:0005230">
    <property type="term" value="F:extracellular ligand-gated monoatomic ion channel activity"/>
    <property type="evidence" value="ECO:0007669"/>
    <property type="project" value="InterPro"/>
</dbReference>
<feature type="chain" id="PRO_5037886622" description="Neurotransmitter-gated ion-channel ligand-binding domain-containing protein" evidence="6">
    <location>
        <begin position="31"/>
        <end position="402"/>
    </location>
</feature>
<keyword evidence="2 5" id="KW-0812">Transmembrane</keyword>
<dbReference type="EMBL" id="JACEFF010000368">
    <property type="protein sequence ID" value="KAH9638853.1"/>
    <property type="molecule type" value="Genomic_DNA"/>
</dbReference>
<comment type="caution">
    <text evidence="8">The sequence shown here is derived from an EMBL/GenBank/DDBJ whole genome shotgun (WGS) entry which is preliminary data.</text>
</comment>
<accession>A0A922SJ06</accession>
<keyword evidence="3 5" id="KW-1133">Transmembrane helix</keyword>
<proteinExistence type="predicted"/>
<evidence type="ECO:0000256" key="3">
    <source>
        <dbReference type="ARBA" id="ARBA00022989"/>
    </source>
</evidence>
<dbReference type="InterPro" id="IPR036734">
    <property type="entry name" value="Neur_chan_lig-bd_sf"/>
</dbReference>
<protein>
    <recommendedName>
        <fullName evidence="7">Neurotransmitter-gated ion-channel ligand-binding domain-containing protein</fullName>
    </recommendedName>
</protein>
<organism evidence="8 9">
    <name type="scientific">Spodoptera exigua</name>
    <name type="common">Beet armyworm</name>
    <name type="synonym">Noctua fulgens</name>
    <dbReference type="NCBI Taxonomy" id="7107"/>
    <lineage>
        <taxon>Eukaryota</taxon>
        <taxon>Metazoa</taxon>
        <taxon>Ecdysozoa</taxon>
        <taxon>Arthropoda</taxon>
        <taxon>Hexapoda</taxon>
        <taxon>Insecta</taxon>
        <taxon>Pterygota</taxon>
        <taxon>Neoptera</taxon>
        <taxon>Endopterygota</taxon>
        <taxon>Lepidoptera</taxon>
        <taxon>Glossata</taxon>
        <taxon>Ditrysia</taxon>
        <taxon>Noctuoidea</taxon>
        <taxon>Noctuidae</taxon>
        <taxon>Amphipyrinae</taxon>
        <taxon>Spodoptera</taxon>
    </lineage>
</organism>
<feature type="transmembrane region" description="Helical" evidence="5">
    <location>
        <begin position="371"/>
        <end position="395"/>
    </location>
</feature>
<dbReference type="InterPro" id="IPR036719">
    <property type="entry name" value="Neuro-gated_channel_TM_sf"/>
</dbReference>
<comment type="subcellular location">
    <subcellularLocation>
        <location evidence="1">Membrane</location>
        <topology evidence="1">Multi-pass membrane protein</topology>
    </subcellularLocation>
</comment>
<reference evidence="8" key="1">
    <citation type="journal article" date="2021" name="G3 (Bethesda)">
        <title>Genome and transcriptome analysis of the beet armyworm Spodoptera exigua reveals targets for pest control. .</title>
        <authorList>
            <person name="Simon S."/>
            <person name="Breeschoten T."/>
            <person name="Jansen H.J."/>
            <person name="Dirks R.P."/>
            <person name="Schranz M.E."/>
            <person name="Ros V.I.D."/>
        </authorList>
    </citation>
    <scope>NUCLEOTIDE SEQUENCE</scope>
    <source>
        <strain evidence="8">TB_SE_WUR_2020</strain>
    </source>
</reference>
<feature type="domain" description="Neurotransmitter-gated ion-channel ligand-binding" evidence="7">
    <location>
        <begin position="65"/>
        <end position="202"/>
    </location>
</feature>